<dbReference type="InterPro" id="IPR013783">
    <property type="entry name" value="Ig-like_fold"/>
</dbReference>
<dbReference type="SUPFAM" id="SSF81296">
    <property type="entry name" value="E set domains"/>
    <property type="match status" value="1"/>
</dbReference>
<dbReference type="InterPro" id="IPR050511">
    <property type="entry name" value="AMPK_gamma/SDS23_families"/>
</dbReference>
<feature type="region of interest" description="Disordered" evidence="5">
    <location>
        <begin position="96"/>
        <end position="224"/>
    </location>
</feature>
<reference evidence="7" key="1">
    <citation type="submission" date="2015-08" db="EMBL/GenBank/DDBJ databases">
        <authorList>
            <person name="Babu N.S."/>
            <person name="Beckwith C.J."/>
            <person name="Beseler K.G."/>
            <person name="Brison A."/>
            <person name="Carone J.V."/>
            <person name="Caskin T.P."/>
            <person name="Diamond M."/>
            <person name="Durham M.E."/>
            <person name="Foxe J.M."/>
            <person name="Go M."/>
            <person name="Henderson B.A."/>
            <person name="Jones I.B."/>
            <person name="McGettigan J.A."/>
            <person name="Micheletti S.J."/>
            <person name="Nasrallah M.E."/>
            <person name="Ortiz D."/>
            <person name="Piller C.R."/>
            <person name="Privatt S.R."/>
            <person name="Schneider S.L."/>
            <person name="Sharp S."/>
            <person name="Smith T.C."/>
            <person name="Stanton J.D."/>
            <person name="Ullery H.E."/>
            <person name="Wilson R.J."/>
            <person name="Serrano M.G."/>
            <person name="Buck G."/>
            <person name="Lee V."/>
            <person name="Wang Y."/>
            <person name="Carvalho R."/>
            <person name="Voegtly L."/>
            <person name="Shi R."/>
            <person name="Duckworth R."/>
            <person name="Johnson A."/>
            <person name="Loviza R."/>
            <person name="Walstead R."/>
            <person name="Shah Z."/>
            <person name="Kiflezghi M."/>
            <person name="Wade K."/>
            <person name="Ball S.L."/>
            <person name="Bradley K.W."/>
            <person name="Asai D.J."/>
            <person name="Bowman C.A."/>
            <person name="Russell D.A."/>
            <person name="Pope W.H."/>
            <person name="Jacobs-Sera D."/>
            <person name="Hendrix R.W."/>
            <person name="Hatfull G.F."/>
        </authorList>
    </citation>
    <scope>NUCLEOTIDE SEQUENCE</scope>
</reference>
<dbReference type="Gene3D" id="2.60.40.10">
    <property type="entry name" value="Immunoglobulins"/>
    <property type="match status" value="1"/>
</dbReference>
<dbReference type="SUPFAM" id="SSF54631">
    <property type="entry name" value="CBS-domain pair"/>
    <property type="match status" value="2"/>
</dbReference>
<evidence type="ECO:0000313" key="7">
    <source>
        <dbReference type="EMBL" id="JAT74037.1"/>
    </source>
</evidence>
<sequence length="578" mass="61051">MAFYVPTRFLWRFGGSQVHLCGSFTRWVETVPMTPVEGQPGAFSVIVQLPAGYHQYKFIVDGEWRHDETQPFMPDPLGNVNNWLFVRRPDTAPSIPPAAPRVAAGSPVHLAPPSPSASASPHPLARPAHPSPAYQAPSSPHPIQQQQQQQRVFEAPAVASPPSRHGSGVVDPGDVLAARRAATADGDVRAPPPGPPPAVGAGVPAPAHPGPGPMADAEEPAHTSRSIHDFLGSHTAYELILESGKVVLLDVDLPMRQALHALHEQGIASAPLWDSQVGAVVGVVSASDFIFMLQRLRHVVSASAALSEAEMDGYTIRAVRDELAAESRAPRALVSARPADSLAEVVRTLVAARCHLLPVLGEDAGGGGGACEVLATASLAGVLACVLRHFRASAASLPLLGRSLREVAIGTWDARGAVAAAERGRAGAPRRRFVDLACVEPTAPLSTALRLLLETGVSCLPVVDDARTLLDVYARADICMLAKGNAYSRLQQEDVTVGQALTLASAPTAPTQVSAWSQQSQHLGPKQRVWICTADDSLRTVVERLAVPGVRRLVVVDGTTHRVEGIVSLSDVATFLMV</sequence>
<dbReference type="InterPro" id="IPR046342">
    <property type="entry name" value="CBS_dom_sf"/>
</dbReference>
<dbReference type="CDD" id="cd02859">
    <property type="entry name" value="E_set_AMPKbeta_like_N"/>
    <property type="match status" value="1"/>
</dbReference>
<comment type="similarity">
    <text evidence="1">Belongs to the 5'-AMP-activated protein kinase gamma subunit family.</text>
</comment>
<feature type="domain" description="CBS" evidence="6">
    <location>
        <begin position="241"/>
        <end position="300"/>
    </location>
</feature>
<protein>
    <recommendedName>
        <fullName evidence="6">CBS domain-containing protein</fullName>
    </recommendedName>
</protein>
<dbReference type="PANTHER" id="PTHR13780">
    <property type="entry name" value="AMP-ACTIVATED PROTEIN KINASE, GAMMA REGULATORY SUBUNIT"/>
    <property type="match status" value="1"/>
</dbReference>
<dbReference type="InterPro" id="IPR032640">
    <property type="entry name" value="AMPK1_CBM"/>
</dbReference>
<dbReference type="InterPro" id="IPR014756">
    <property type="entry name" value="Ig_E-set"/>
</dbReference>
<feature type="domain" description="CBS" evidence="6">
    <location>
        <begin position="525"/>
        <end position="578"/>
    </location>
</feature>
<gene>
    <name evidence="7" type="ORF">g.34136</name>
</gene>
<evidence type="ECO:0000256" key="5">
    <source>
        <dbReference type="SAM" id="MobiDB-lite"/>
    </source>
</evidence>
<dbReference type="Pfam" id="PF00571">
    <property type="entry name" value="CBS"/>
    <property type="match status" value="2"/>
</dbReference>
<feature type="domain" description="CBS" evidence="6">
    <location>
        <begin position="429"/>
        <end position="488"/>
    </location>
</feature>
<dbReference type="EMBL" id="GDKF01004585">
    <property type="protein sequence ID" value="JAT74037.1"/>
    <property type="molecule type" value="Transcribed_RNA"/>
</dbReference>
<dbReference type="InterPro" id="IPR000644">
    <property type="entry name" value="CBS_dom"/>
</dbReference>
<keyword evidence="2" id="KW-0677">Repeat</keyword>
<evidence type="ECO:0000259" key="6">
    <source>
        <dbReference type="PROSITE" id="PS51371"/>
    </source>
</evidence>
<keyword evidence="3 4" id="KW-0129">CBS domain</keyword>
<organism evidence="7">
    <name type="scientific">Auxenochlorella protothecoides</name>
    <name type="common">Green microalga</name>
    <name type="synonym">Chlorella protothecoides</name>
    <dbReference type="NCBI Taxonomy" id="3075"/>
    <lineage>
        <taxon>Eukaryota</taxon>
        <taxon>Viridiplantae</taxon>
        <taxon>Chlorophyta</taxon>
        <taxon>core chlorophytes</taxon>
        <taxon>Trebouxiophyceae</taxon>
        <taxon>Chlorellales</taxon>
        <taxon>Chlorellaceae</taxon>
        <taxon>Auxenochlorella</taxon>
    </lineage>
</organism>
<name>A0A1D2A4C8_AUXPR</name>
<evidence type="ECO:0000256" key="1">
    <source>
        <dbReference type="ARBA" id="ARBA00006750"/>
    </source>
</evidence>
<dbReference type="PANTHER" id="PTHR13780:SF35">
    <property type="entry name" value="LD22662P"/>
    <property type="match status" value="1"/>
</dbReference>
<dbReference type="Gene3D" id="3.10.580.10">
    <property type="entry name" value="CBS-domain"/>
    <property type="match status" value="2"/>
</dbReference>
<dbReference type="SMART" id="SM00116">
    <property type="entry name" value="CBS"/>
    <property type="match status" value="4"/>
</dbReference>
<proteinExistence type="inferred from homology"/>
<dbReference type="Pfam" id="PF16561">
    <property type="entry name" value="AMPK1_CBM"/>
    <property type="match status" value="1"/>
</dbReference>
<accession>A0A1D2A4C8</accession>
<dbReference type="FunFam" id="2.60.40.10:FF:001860">
    <property type="entry name" value="Sucrose nonfermenting 4-like protein"/>
    <property type="match status" value="1"/>
</dbReference>
<dbReference type="AlphaFoldDB" id="A0A1D2A4C8"/>
<dbReference type="PROSITE" id="PS51371">
    <property type="entry name" value="CBS"/>
    <property type="match status" value="3"/>
</dbReference>
<evidence type="ECO:0000256" key="3">
    <source>
        <dbReference type="ARBA" id="ARBA00023122"/>
    </source>
</evidence>
<evidence type="ECO:0000256" key="2">
    <source>
        <dbReference type="ARBA" id="ARBA00022737"/>
    </source>
</evidence>
<feature type="compositionally biased region" description="Low complexity" evidence="5">
    <location>
        <begin position="116"/>
        <end position="133"/>
    </location>
</feature>
<evidence type="ECO:0000256" key="4">
    <source>
        <dbReference type="PROSITE-ProRule" id="PRU00703"/>
    </source>
</evidence>